<evidence type="ECO:0000256" key="3">
    <source>
        <dbReference type="ARBA" id="ARBA00022989"/>
    </source>
</evidence>
<dbReference type="EMBL" id="JACRUP010000008">
    <property type="protein sequence ID" value="MBC5851809.1"/>
    <property type="molecule type" value="Genomic_DNA"/>
</dbReference>
<dbReference type="GO" id="GO:0005886">
    <property type="term" value="C:plasma membrane"/>
    <property type="evidence" value="ECO:0007669"/>
    <property type="project" value="InterPro"/>
</dbReference>
<protein>
    <submittedName>
        <fullName evidence="6">Translocation/assembly module TamB</fullName>
    </submittedName>
</protein>
<dbReference type="PANTHER" id="PTHR36985">
    <property type="entry name" value="TRANSLOCATION AND ASSEMBLY MODULE SUBUNIT TAMB"/>
    <property type="match status" value="1"/>
</dbReference>
<gene>
    <name evidence="6" type="ORF">H8Q88_12930</name>
</gene>
<organism evidence="6 7">
    <name type="scientific">Vibrio metschnikovii</name>
    <dbReference type="NCBI Taxonomy" id="28172"/>
    <lineage>
        <taxon>Bacteria</taxon>
        <taxon>Pseudomonadati</taxon>
        <taxon>Pseudomonadota</taxon>
        <taxon>Gammaproteobacteria</taxon>
        <taxon>Vibrionales</taxon>
        <taxon>Vibrionaceae</taxon>
        <taxon>Vibrio</taxon>
    </lineage>
</organism>
<dbReference type="Proteomes" id="UP000615796">
    <property type="component" value="Unassembled WGS sequence"/>
</dbReference>
<evidence type="ECO:0000259" key="5">
    <source>
        <dbReference type="Pfam" id="PF04357"/>
    </source>
</evidence>
<dbReference type="GO" id="GO:0097347">
    <property type="term" value="C:TAM protein secretion complex"/>
    <property type="evidence" value="ECO:0007669"/>
    <property type="project" value="TreeGrafter"/>
</dbReference>
<accession>A0A9X0UJ96</accession>
<proteinExistence type="predicted"/>
<comment type="subcellular location">
    <subcellularLocation>
        <location evidence="1">Membrane</location>
        <topology evidence="1">Single-pass membrane protein</topology>
    </subcellularLocation>
</comment>
<dbReference type="InterPro" id="IPR007452">
    <property type="entry name" value="TamB_C"/>
</dbReference>
<evidence type="ECO:0000256" key="2">
    <source>
        <dbReference type="ARBA" id="ARBA00022692"/>
    </source>
</evidence>
<evidence type="ECO:0000313" key="7">
    <source>
        <dbReference type="Proteomes" id="UP000615796"/>
    </source>
</evidence>
<keyword evidence="3" id="KW-1133">Transmembrane helix</keyword>
<dbReference type="GO" id="GO:0009306">
    <property type="term" value="P:protein secretion"/>
    <property type="evidence" value="ECO:0007669"/>
    <property type="project" value="InterPro"/>
</dbReference>
<dbReference type="Pfam" id="PF04357">
    <property type="entry name" value="TamB"/>
    <property type="match status" value="1"/>
</dbReference>
<dbReference type="AlphaFoldDB" id="A0A9X0UJ96"/>
<evidence type="ECO:0000256" key="4">
    <source>
        <dbReference type="ARBA" id="ARBA00023136"/>
    </source>
</evidence>
<name>A0A9X0UJ96_VIBME</name>
<evidence type="ECO:0000313" key="6">
    <source>
        <dbReference type="EMBL" id="MBC5851809.1"/>
    </source>
</evidence>
<keyword evidence="2" id="KW-0812">Transmembrane</keyword>
<evidence type="ECO:0000256" key="1">
    <source>
        <dbReference type="ARBA" id="ARBA00004167"/>
    </source>
</evidence>
<dbReference type="PANTHER" id="PTHR36985:SF1">
    <property type="entry name" value="TRANSLOCATION AND ASSEMBLY MODULE SUBUNIT TAMB"/>
    <property type="match status" value="1"/>
</dbReference>
<sequence>MIKRAMKWTGWLSASLAGIVTLLLLLFAGLFFTNSGLNVLVWGAQRALPDFSVQSTQGAIFPRFTLYGIEYQEPSSSIALQLEQLTLAVNANCLLEPMICINEVIVSGLQLNVESIADSTSEPSERAAAPMTTMSTPVPIKLGRLTLNNIQLNLLGNQIDWQHFTTSGSLQGDRLTIDRTLWRGVRIALAEEPTEPSTATNSSSSDALPISLPEVIIPLRIELSRFELRDFLLEQASPIAINQLVLQAQAFQSQVDVKNMTLDMPELDASLTGRATLRGDYPLNLTFQSLLKLPEAKGQTLQFKASGSMAALSLEAQLAGLAQAQLQAKLKPLQPDMPFDITVQQLKAQWPLVGEGNYVVQAPLLNAKGGINDYQLAIEATLSGLDLPEMNLAVQGQGSSTQIALHSLLLKTLNGEIEGELQANWQPNIDWQAKLNVKQINPGLQWPEAQGMISGQLITSGKLTEQGGFEIALPLLAIHGDFRGYPLDIKGQLNAADPRGQGEYRVSTSGLTFAHGPNRLTAKGQLDQQWQMDIALSLKDLAKTVPDLSGQVTGQVTLRGQLAKPDIQLDLRAEQLAWLNEATIRELSLVGQLTPLPLPQADLHLSIADIHYQDQSIESLLLSLSGQQEQHHLTLEVNSPIVSSQLAITGRLTESTAWRWDGQLERMNIESIQGPWQLNHATEISVDLEQSRVKVAPHCWLQADASLCLEESASLGDSGAVQVALKDFQFSQIQALLPPETQIKGGFDGQLSAQWSTQAAPQVKLSVTLPAGEVEQNLSQPITLAWDAIELNAELANNGLKADWQFQITNNGHLSGNLHIIDVTKEDPQWQAGLKLTPFHLDFLQPLVGEFSQADATITVDLSLQGAMLHPQVMGNIELTGLQLKGDISPIDIDSGQVTLDFSGYQAALNAQIGTPEGLLNATGEADWHNIDDWRVNSRVFADSLLVDMPPIVKMKVIPDLTLTMQPDVAQVTGSIHLPWGRITVEELPPSAIEVSKDQVILSKDLQPLSEQSRLPLRLETDLEIVIGDDFRLSAFGLEGGLRGRLNFTQRDRGPMVIGEVNILQGQYRSFGQDLQIQEGKILMNGPVDQPFVSIKAIRNPNNTQDGVIAGIQVTGPADEPMITIFSEPAKPQANALSYLLRGQDIDGEAGGDAMTMTLIGLSLAQSGKVVGRIGEEFGVQDLQLDTAGSGEDAQITVSGYILPGLQVKYGVGVFNALEQFTIRYRLMRDLYLEIVNSRESNTVDLLYRFEFN</sequence>
<feature type="domain" description="Translocation and assembly module TamB C-terminal" evidence="5">
    <location>
        <begin position="917"/>
        <end position="1252"/>
    </location>
</feature>
<comment type="caution">
    <text evidence="6">The sequence shown here is derived from an EMBL/GenBank/DDBJ whole genome shotgun (WGS) entry which is preliminary data.</text>
</comment>
<reference evidence="6" key="1">
    <citation type="submission" date="2020-08" db="EMBL/GenBank/DDBJ databases">
        <title>Genome Sequencing and Pan-Genome Analysis of Migratory bird Vibrio Strains, Inner Mongolia.</title>
        <authorList>
            <person name="Zheng L."/>
        </authorList>
    </citation>
    <scope>NUCLEOTIDE SEQUENCE</scope>
    <source>
        <strain evidence="6">M13F</strain>
    </source>
</reference>
<keyword evidence="7" id="KW-1185">Reference proteome</keyword>
<keyword evidence="4" id="KW-0472">Membrane</keyword>
<dbReference type="RefSeq" id="WP_187026418.1">
    <property type="nucleotide sequence ID" value="NZ_JACRUP010000008.1"/>
</dbReference>